<feature type="compositionally biased region" description="Basic and acidic residues" evidence="9">
    <location>
        <begin position="289"/>
        <end position="313"/>
    </location>
</feature>
<dbReference type="FunFam" id="3.30.160.60:FF:001498">
    <property type="entry name" value="Zinc finger protein 404"/>
    <property type="match status" value="1"/>
</dbReference>
<dbReference type="PROSITE" id="PS00028">
    <property type="entry name" value="ZINC_FINGER_C2H2_1"/>
    <property type="match status" value="6"/>
</dbReference>
<keyword evidence="5 8" id="KW-0863">Zinc-finger</keyword>
<dbReference type="Pfam" id="PF00096">
    <property type="entry name" value="zf-C2H2"/>
    <property type="match status" value="6"/>
</dbReference>
<feature type="domain" description="C2H2-type" evidence="10">
    <location>
        <begin position="374"/>
        <end position="401"/>
    </location>
</feature>
<evidence type="ECO:0000256" key="2">
    <source>
        <dbReference type="ARBA" id="ARBA00006991"/>
    </source>
</evidence>
<feature type="compositionally biased region" description="Polar residues" evidence="9">
    <location>
        <begin position="39"/>
        <end position="57"/>
    </location>
</feature>
<feature type="compositionally biased region" description="Polar residues" evidence="9">
    <location>
        <begin position="66"/>
        <end position="79"/>
    </location>
</feature>
<comment type="similarity">
    <text evidence="2">Belongs to the krueppel C2H2-type zinc-finger protein family.</text>
</comment>
<dbReference type="SUPFAM" id="SSF57667">
    <property type="entry name" value="beta-beta-alpha zinc fingers"/>
    <property type="match status" value="4"/>
</dbReference>
<dbReference type="InterPro" id="IPR013087">
    <property type="entry name" value="Znf_C2H2_type"/>
</dbReference>
<dbReference type="SMART" id="SM00355">
    <property type="entry name" value="ZnF_C2H2"/>
    <property type="match status" value="7"/>
</dbReference>
<reference evidence="11" key="1">
    <citation type="submission" date="2023-09" db="UniProtKB">
        <authorList>
            <consortium name="Ensembl"/>
        </authorList>
    </citation>
    <scope>IDENTIFICATION</scope>
</reference>
<accession>A0A3B5AXV7</accession>
<feature type="domain" description="C2H2-type" evidence="10">
    <location>
        <begin position="263"/>
        <end position="290"/>
    </location>
</feature>
<feature type="domain" description="C2H2-type" evidence="10">
    <location>
        <begin position="429"/>
        <end position="456"/>
    </location>
</feature>
<dbReference type="PANTHER" id="PTHR23234:SF10">
    <property type="entry name" value="RIKEN CDNA 6720489N17 GENE-RELATED"/>
    <property type="match status" value="1"/>
</dbReference>
<feature type="domain" description="C2H2-type" evidence="10">
    <location>
        <begin position="402"/>
        <end position="429"/>
    </location>
</feature>
<dbReference type="FunFam" id="3.30.160.60:FF:002343">
    <property type="entry name" value="Zinc finger protein 33A"/>
    <property type="match status" value="1"/>
</dbReference>
<feature type="domain" description="C2H2-type" evidence="10">
    <location>
        <begin position="349"/>
        <end position="373"/>
    </location>
</feature>
<keyword evidence="6" id="KW-0862">Zinc</keyword>
<feature type="region of interest" description="Disordered" evidence="9">
    <location>
        <begin position="285"/>
        <end position="313"/>
    </location>
</feature>
<evidence type="ECO:0000256" key="8">
    <source>
        <dbReference type="PROSITE-ProRule" id="PRU00042"/>
    </source>
</evidence>
<dbReference type="Ensembl" id="ENSSPAT00000023004.1">
    <property type="protein sequence ID" value="ENSSPAP00000022639.1"/>
    <property type="gene ID" value="ENSSPAG00000017093.1"/>
</dbReference>
<name>A0A3B5AXV7_9TELE</name>
<proteinExistence type="inferred from homology"/>
<feature type="compositionally biased region" description="Basic and acidic residues" evidence="9">
    <location>
        <begin position="15"/>
        <end position="25"/>
    </location>
</feature>
<dbReference type="InterPro" id="IPR036236">
    <property type="entry name" value="Znf_C2H2_sf"/>
</dbReference>
<feature type="compositionally biased region" description="Polar residues" evidence="9">
    <location>
        <begin position="161"/>
        <end position="172"/>
    </location>
</feature>
<dbReference type="GO" id="GO:0005634">
    <property type="term" value="C:nucleus"/>
    <property type="evidence" value="ECO:0007669"/>
    <property type="project" value="UniProtKB-SubCell"/>
</dbReference>
<feature type="domain" description="C2H2-type" evidence="10">
    <location>
        <begin position="235"/>
        <end position="262"/>
    </location>
</feature>
<protein>
    <recommendedName>
        <fullName evidence="10">C2H2-type domain-containing protein</fullName>
    </recommendedName>
</protein>
<evidence type="ECO:0000313" key="11">
    <source>
        <dbReference type="Ensembl" id="ENSSPAP00000022639.1"/>
    </source>
</evidence>
<dbReference type="Gene3D" id="3.30.160.60">
    <property type="entry name" value="Classic Zinc Finger"/>
    <property type="match status" value="7"/>
</dbReference>
<feature type="compositionally biased region" description="Basic residues" evidence="9">
    <location>
        <begin position="173"/>
        <end position="182"/>
    </location>
</feature>
<feature type="compositionally biased region" description="Basic and acidic residues" evidence="9">
    <location>
        <begin position="196"/>
        <end position="211"/>
    </location>
</feature>
<keyword evidence="3" id="KW-0479">Metal-binding</keyword>
<evidence type="ECO:0000256" key="1">
    <source>
        <dbReference type="ARBA" id="ARBA00004123"/>
    </source>
</evidence>
<evidence type="ECO:0000256" key="6">
    <source>
        <dbReference type="ARBA" id="ARBA00022833"/>
    </source>
</evidence>
<dbReference type="GeneTree" id="ENSGT00940000164807"/>
<comment type="subcellular location">
    <subcellularLocation>
        <location evidence="1">Nucleus</location>
    </subcellularLocation>
</comment>
<evidence type="ECO:0000256" key="9">
    <source>
        <dbReference type="SAM" id="MobiDB-lite"/>
    </source>
</evidence>
<feature type="region of interest" description="Disordered" evidence="9">
    <location>
        <begin position="1"/>
        <end position="102"/>
    </location>
</feature>
<evidence type="ECO:0000256" key="4">
    <source>
        <dbReference type="ARBA" id="ARBA00022737"/>
    </source>
</evidence>
<dbReference type="STRING" id="144197.ENSSPAP00000022639"/>
<evidence type="ECO:0000256" key="5">
    <source>
        <dbReference type="ARBA" id="ARBA00022771"/>
    </source>
</evidence>
<sequence length="561" mass="63687">MKAAELNQPAPESHSSGRLEPDGHVGSETVGGLKCRQSELVSSQVGMEAVSQMTSASVDGKGDQLPSPSAEGQEQQTQLKKGALPQRNTKTEPEGTPVAGLNLISTTPTDDDKIKHSQTPKSVGILPAVKAENIEIEVDHLNPVSQSNTPKAFQYSANATVKSEAPNTQQNTFRRKRGGKRRRRITNVLLPKEPIVENHEASGDTEQKAECGDAVTEDGSDPNIIYTKKGGKTLLKCGYCGRTFKFLSQFVIHQRIHTGERPFKCEECGKGFSKNSNLNLHLKTHRKKLDQDSKNNKSEKRSRGSDSENKHVRVHTGEKPYKCDICGKAFGQAYFLRVHELTHWSVKRYNCTRCEKSFTHYKLHMRIHSKDKPYQCKVCNKGFRFSSYLQQHLIIHTGKKPYKCPDCGKDFAFLQNMRTHQKLHQEKPFRCTSCRKGYSDETQLQHHMLSHNGDKPHKCDLISNTMTSNSQKINDDNSNNNDKNIKIYCFYFQDKCSITGLTGGQQSVVEKKKTDEEEERLVRWKQNRRRRHFRRRRDSHTAQACERQLAVPCITSRFSKT</sequence>
<feature type="region of interest" description="Disordered" evidence="9">
    <location>
        <begin position="196"/>
        <end position="223"/>
    </location>
</feature>
<organism evidence="11">
    <name type="scientific">Stegastes partitus</name>
    <name type="common">bicolor damselfish</name>
    <dbReference type="NCBI Taxonomy" id="144197"/>
    <lineage>
        <taxon>Eukaryota</taxon>
        <taxon>Metazoa</taxon>
        <taxon>Chordata</taxon>
        <taxon>Craniata</taxon>
        <taxon>Vertebrata</taxon>
        <taxon>Euteleostomi</taxon>
        <taxon>Actinopterygii</taxon>
        <taxon>Neopterygii</taxon>
        <taxon>Teleostei</taxon>
        <taxon>Neoteleostei</taxon>
        <taxon>Acanthomorphata</taxon>
        <taxon>Ovalentaria</taxon>
        <taxon>Pomacentridae</taxon>
        <taxon>Stegastes</taxon>
    </lineage>
</organism>
<dbReference type="FunFam" id="3.30.160.60:FF:000358">
    <property type="entry name" value="zinc finger protein 24"/>
    <property type="match status" value="1"/>
</dbReference>
<evidence type="ECO:0000259" key="10">
    <source>
        <dbReference type="PROSITE" id="PS50157"/>
    </source>
</evidence>
<feature type="domain" description="C2H2-type" evidence="10">
    <location>
        <begin position="321"/>
        <end position="348"/>
    </location>
</feature>
<dbReference type="GO" id="GO:0008270">
    <property type="term" value="F:zinc ion binding"/>
    <property type="evidence" value="ECO:0007669"/>
    <property type="project" value="UniProtKB-KW"/>
</dbReference>
<dbReference type="PANTHER" id="PTHR23234">
    <property type="entry name" value="ZNF44 PROTEIN"/>
    <property type="match status" value="1"/>
</dbReference>
<dbReference type="FunFam" id="3.30.160.60:FF:001442">
    <property type="entry name" value="zinc finger protein 696"/>
    <property type="match status" value="1"/>
</dbReference>
<dbReference type="AlphaFoldDB" id="A0A3B5AXV7"/>
<evidence type="ECO:0000256" key="7">
    <source>
        <dbReference type="ARBA" id="ARBA00023242"/>
    </source>
</evidence>
<keyword evidence="7" id="KW-0539">Nucleus</keyword>
<dbReference type="InterPro" id="IPR050758">
    <property type="entry name" value="Znf_C2H2-type"/>
</dbReference>
<evidence type="ECO:0000256" key="3">
    <source>
        <dbReference type="ARBA" id="ARBA00022723"/>
    </source>
</evidence>
<keyword evidence="4" id="KW-0677">Repeat</keyword>
<dbReference type="PROSITE" id="PS50157">
    <property type="entry name" value="ZINC_FINGER_C2H2_2"/>
    <property type="match status" value="7"/>
</dbReference>
<feature type="region of interest" description="Disordered" evidence="9">
    <location>
        <begin position="161"/>
        <end position="182"/>
    </location>
</feature>